<accession>A0A439D0I5</accession>
<dbReference type="InterPro" id="IPR016169">
    <property type="entry name" value="FAD-bd_PCMH_sub2"/>
</dbReference>
<dbReference type="PANTHER" id="PTHR11748">
    <property type="entry name" value="D-LACTATE DEHYDROGENASE"/>
    <property type="match status" value="1"/>
</dbReference>
<protein>
    <recommendedName>
        <fullName evidence="5">FAD-binding PCMH-type domain-containing protein</fullName>
    </recommendedName>
</protein>
<dbReference type="InterPro" id="IPR004113">
    <property type="entry name" value="FAD-bd_oxidored_4_C"/>
</dbReference>
<dbReference type="AlphaFoldDB" id="A0A439D0I5"/>
<feature type="domain" description="FAD-binding PCMH-type" evidence="5">
    <location>
        <begin position="125"/>
        <end position="286"/>
    </location>
</feature>
<evidence type="ECO:0000256" key="1">
    <source>
        <dbReference type="ARBA" id="ARBA00001974"/>
    </source>
</evidence>
<keyword evidence="3" id="KW-0274">FAD</keyword>
<dbReference type="GO" id="GO:0005739">
    <property type="term" value="C:mitochondrion"/>
    <property type="evidence" value="ECO:0007669"/>
    <property type="project" value="TreeGrafter"/>
</dbReference>
<dbReference type="PANTHER" id="PTHR11748:SF116">
    <property type="entry name" value="D-LACTATE DEHYDROGENASE (CYTOCHROME) (AFU_ORTHOLOGUE AFUA_7G02560)"/>
    <property type="match status" value="1"/>
</dbReference>
<dbReference type="Proteomes" id="UP000286045">
    <property type="component" value="Unassembled WGS sequence"/>
</dbReference>
<dbReference type="EMBL" id="RYZI01000231">
    <property type="protein sequence ID" value="RWA07886.1"/>
    <property type="molecule type" value="Genomic_DNA"/>
</dbReference>
<organism evidence="6 7">
    <name type="scientific">Xylaria grammica</name>
    <dbReference type="NCBI Taxonomy" id="363999"/>
    <lineage>
        <taxon>Eukaryota</taxon>
        <taxon>Fungi</taxon>
        <taxon>Dikarya</taxon>
        <taxon>Ascomycota</taxon>
        <taxon>Pezizomycotina</taxon>
        <taxon>Sordariomycetes</taxon>
        <taxon>Xylariomycetidae</taxon>
        <taxon>Xylariales</taxon>
        <taxon>Xylariaceae</taxon>
        <taxon>Xylaria</taxon>
    </lineage>
</organism>
<sequence length="370" mass="40501">MYMLLPYHGLDNLENQVACALRALPAQDFGSITPTETNTFWTPDGHFFRVVLYYIGLSSSKAQSNSFESALPLSEVPLIQHDITKSTIEAAMTEFEEVLGSAHITTSRTDIDYHASSDWMTHPAKDMERFSSVVFPASMQNVAKLMKICHRRRIPVTGYSGGTSLEGHFVPTHGGVCFYFDFQRMDRVISLHKDDLDVVVQSGVGWESLNDQLAEDNLYFPPSPGPGVMIDGMVLSLTVVLPDGTIIKTRQRPRKSSAGHDLTKLFIGSEGTLGLVTEAALRLTVRPQSTSVAVSTSKSIRDAASCVAKVVSNGIPVAAVEVLDGLQMRCINEAGATLRSWTEAPTLFFKFSGSHQGVDWRCGRSHEPTS</sequence>
<dbReference type="InterPro" id="IPR036318">
    <property type="entry name" value="FAD-bd_PCMH-like_sf"/>
</dbReference>
<evidence type="ECO:0000256" key="4">
    <source>
        <dbReference type="ARBA" id="ARBA00023002"/>
    </source>
</evidence>
<dbReference type="GO" id="GO:0008720">
    <property type="term" value="F:D-lactate dehydrogenase (NAD+) activity"/>
    <property type="evidence" value="ECO:0007669"/>
    <property type="project" value="TreeGrafter"/>
</dbReference>
<dbReference type="PROSITE" id="PS51387">
    <property type="entry name" value="FAD_PCMH"/>
    <property type="match status" value="1"/>
</dbReference>
<dbReference type="Pfam" id="PF01565">
    <property type="entry name" value="FAD_binding_4"/>
    <property type="match status" value="1"/>
</dbReference>
<name>A0A439D0I5_9PEZI</name>
<evidence type="ECO:0000313" key="7">
    <source>
        <dbReference type="Proteomes" id="UP000286045"/>
    </source>
</evidence>
<comment type="caution">
    <text evidence="6">The sequence shown here is derived from an EMBL/GenBank/DDBJ whole genome shotgun (WGS) entry which is preliminary data.</text>
</comment>
<dbReference type="GO" id="GO:0004458">
    <property type="term" value="F:D-lactate dehydrogenase (cytochrome) activity"/>
    <property type="evidence" value="ECO:0007669"/>
    <property type="project" value="TreeGrafter"/>
</dbReference>
<evidence type="ECO:0000259" key="5">
    <source>
        <dbReference type="PROSITE" id="PS51387"/>
    </source>
</evidence>
<dbReference type="GO" id="GO:1903457">
    <property type="term" value="P:lactate catabolic process"/>
    <property type="evidence" value="ECO:0007669"/>
    <property type="project" value="TreeGrafter"/>
</dbReference>
<dbReference type="InterPro" id="IPR016166">
    <property type="entry name" value="FAD-bd_PCMH"/>
</dbReference>
<evidence type="ECO:0000256" key="2">
    <source>
        <dbReference type="ARBA" id="ARBA00022630"/>
    </source>
</evidence>
<gene>
    <name evidence="6" type="ORF">EKO27_g7217</name>
</gene>
<dbReference type="Pfam" id="PF02913">
    <property type="entry name" value="FAD-oxidase_C"/>
    <property type="match status" value="1"/>
</dbReference>
<dbReference type="InterPro" id="IPR006094">
    <property type="entry name" value="Oxid_FAD_bind_N"/>
</dbReference>
<dbReference type="Gene3D" id="3.30.465.10">
    <property type="match status" value="2"/>
</dbReference>
<dbReference type="STRING" id="363999.A0A439D0I5"/>
<dbReference type="SUPFAM" id="SSF56176">
    <property type="entry name" value="FAD-binding/transporter-associated domain-like"/>
    <property type="match status" value="1"/>
</dbReference>
<evidence type="ECO:0000256" key="3">
    <source>
        <dbReference type="ARBA" id="ARBA00022827"/>
    </source>
</evidence>
<proteinExistence type="predicted"/>
<keyword evidence="4" id="KW-0560">Oxidoreductase</keyword>
<dbReference type="GO" id="GO:0071949">
    <property type="term" value="F:FAD binding"/>
    <property type="evidence" value="ECO:0007669"/>
    <property type="project" value="InterPro"/>
</dbReference>
<keyword evidence="2" id="KW-0285">Flavoprotein</keyword>
<comment type="cofactor">
    <cofactor evidence="1">
        <name>FAD</name>
        <dbReference type="ChEBI" id="CHEBI:57692"/>
    </cofactor>
</comment>
<keyword evidence="7" id="KW-1185">Reference proteome</keyword>
<reference evidence="6 7" key="1">
    <citation type="submission" date="2018-12" db="EMBL/GenBank/DDBJ databases">
        <title>Draft genome sequence of Xylaria grammica IHI A82.</title>
        <authorList>
            <person name="Buettner E."/>
            <person name="Kellner H."/>
        </authorList>
    </citation>
    <scope>NUCLEOTIDE SEQUENCE [LARGE SCALE GENOMIC DNA]</scope>
    <source>
        <strain evidence="6 7">IHI A82</strain>
    </source>
</reference>
<evidence type="ECO:0000313" key="6">
    <source>
        <dbReference type="EMBL" id="RWA07886.1"/>
    </source>
</evidence>
<dbReference type="SUPFAM" id="SSF55103">
    <property type="entry name" value="FAD-linked oxidases, C-terminal domain"/>
    <property type="match status" value="1"/>
</dbReference>
<dbReference type="InterPro" id="IPR016164">
    <property type="entry name" value="FAD-linked_Oxase-like_C"/>
</dbReference>